<dbReference type="OrthoDB" id="6612291at2759"/>
<evidence type="ECO:0000256" key="3">
    <source>
        <dbReference type="ARBA" id="ARBA00022692"/>
    </source>
</evidence>
<gene>
    <name evidence="8" type="ORF">K452DRAFT_350295</name>
</gene>
<feature type="transmembrane region" description="Helical" evidence="6">
    <location>
        <begin position="12"/>
        <end position="32"/>
    </location>
</feature>
<feature type="transmembrane region" description="Helical" evidence="6">
    <location>
        <begin position="406"/>
        <end position="429"/>
    </location>
</feature>
<evidence type="ECO:0000256" key="5">
    <source>
        <dbReference type="ARBA" id="ARBA00023136"/>
    </source>
</evidence>
<dbReference type="GeneID" id="54303152"/>
<protein>
    <recommendedName>
        <fullName evidence="7">Major facilitator superfamily (MFS) profile domain-containing protein</fullName>
    </recommendedName>
</protein>
<dbReference type="AlphaFoldDB" id="A0A6A6BIH4"/>
<feature type="transmembrane region" description="Helical" evidence="6">
    <location>
        <begin position="339"/>
        <end position="359"/>
    </location>
</feature>
<dbReference type="Pfam" id="PF00083">
    <property type="entry name" value="Sugar_tr"/>
    <property type="match status" value="1"/>
</dbReference>
<evidence type="ECO:0000256" key="1">
    <source>
        <dbReference type="ARBA" id="ARBA00004141"/>
    </source>
</evidence>
<dbReference type="PROSITE" id="PS50850">
    <property type="entry name" value="MFS"/>
    <property type="match status" value="1"/>
</dbReference>
<reference evidence="8" key="1">
    <citation type="journal article" date="2020" name="Stud. Mycol.">
        <title>101 Dothideomycetes genomes: a test case for predicting lifestyles and emergence of pathogens.</title>
        <authorList>
            <person name="Haridas S."/>
            <person name="Albert R."/>
            <person name="Binder M."/>
            <person name="Bloem J."/>
            <person name="Labutti K."/>
            <person name="Salamov A."/>
            <person name="Andreopoulos B."/>
            <person name="Baker S."/>
            <person name="Barry K."/>
            <person name="Bills G."/>
            <person name="Bluhm B."/>
            <person name="Cannon C."/>
            <person name="Castanera R."/>
            <person name="Culley D."/>
            <person name="Daum C."/>
            <person name="Ezra D."/>
            <person name="Gonzalez J."/>
            <person name="Henrissat B."/>
            <person name="Kuo A."/>
            <person name="Liang C."/>
            <person name="Lipzen A."/>
            <person name="Lutzoni F."/>
            <person name="Magnuson J."/>
            <person name="Mondo S."/>
            <person name="Nolan M."/>
            <person name="Ohm R."/>
            <person name="Pangilinan J."/>
            <person name="Park H.-J."/>
            <person name="Ramirez L."/>
            <person name="Alfaro M."/>
            <person name="Sun H."/>
            <person name="Tritt A."/>
            <person name="Yoshinaga Y."/>
            <person name="Zwiers L.-H."/>
            <person name="Turgeon B."/>
            <person name="Goodwin S."/>
            <person name="Spatafora J."/>
            <person name="Crous P."/>
            <person name="Grigoriev I."/>
        </authorList>
    </citation>
    <scope>NUCLEOTIDE SEQUENCE</scope>
    <source>
        <strain evidence="8">CBS 121167</strain>
    </source>
</reference>
<proteinExistence type="inferred from homology"/>
<keyword evidence="4 6" id="KW-1133">Transmembrane helix</keyword>
<dbReference type="GO" id="GO:0016020">
    <property type="term" value="C:membrane"/>
    <property type="evidence" value="ECO:0007669"/>
    <property type="project" value="UniProtKB-SubCell"/>
</dbReference>
<dbReference type="PROSITE" id="PS00216">
    <property type="entry name" value="SUGAR_TRANSPORT_1"/>
    <property type="match status" value="1"/>
</dbReference>
<comment type="subcellular location">
    <subcellularLocation>
        <location evidence="1">Membrane</location>
        <topology evidence="1">Multi-pass membrane protein</topology>
    </subcellularLocation>
</comment>
<sequence>MFSFDLVKQHRLVQNTTFNLLAAVLVLCVSVFNYGFDNAAYSAIQAMTGFEKRFGTYDASTKAWTISSTNLALLNSSPLVTNAAGIFLASLIGERFGRRAVLICMELICITGLVVSYTAKHYNQILAGRMIVHGHVGMECWLIPMWLAELVPAPIRGAMTVLYVFSHIFGSFFCAVVANSSSGYHDDRSWQMPILVMFSFPSFALLTFWLVPESPRWLLRQNRYSDAVKRLEYLNGARSDYSAEADAEVLQASLEKDVTKGEWNELFKGTNARRMMIAIMAAFFRQATGQSFTSKYGTVFIKSLSSVDPFKINILKAGLICLGPLTTMLLIDRVGRRRILFLFGSIAVGAMFTMAGLGVAEPISQQRKEGIVAMMVIFAFSYLTSFGSVCTVITTEVLNLRLRDKGLFVSWSVSNICDFAVSFSLPYLLNAPYANLNSKVGFIYGSIGVLGLLWGWFCLPDMSNKSLEEAEEMFEQRVPAWRSRCKRSHLTWWTSLTCRQPGNPHHQRSWKLK</sequence>
<evidence type="ECO:0000313" key="8">
    <source>
        <dbReference type="EMBL" id="KAF2143939.1"/>
    </source>
</evidence>
<feature type="transmembrane region" description="Helical" evidence="6">
    <location>
        <begin position="441"/>
        <end position="459"/>
    </location>
</feature>
<feature type="transmembrane region" description="Helical" evidence="6">
    <location>
        <begin position="125"/>
        <end position="148"/>
    </location>
</feature>
<dbReference type="InterPro" id="IPR036259">
    <property type="entry name" value="MFS_trans_sf"/>
</dbReference>
<dbReference type="InterPro" id="IPR020846">
    <property type="entry name" value="MFS_dom"/>
</dbReference>
<dbReference type="SUPFAM" id="SSF103473">
    <property type="entry name" value="MFS general substrate transporter"/>
    <property type="match status" value="1"/>
</dbReference>
<dbReference type="InterPro" id="IPR005829">
    <property type="entry name" value="Sugar_transporter_CS"/>
</dbReference>
<dbReference type="InterPro" id="IPR005828">
    <property type="entry name" value="MFS_sugar_transport-like"/>
</dbReference>
<keyword evidence="9" id="KW-1185">Reference proteome</keyword>
<feature type="domain" description="Major facilitator superfamily (MFS) profile" evidence="7">
    <location>
        <begin position="23"/>
        <end position="463"/>
    </location>
</feature>
<feature type="transmembrane region" description="Helical" evidence="6">
    <location>
        <begin position="160"/>
        <end position="178"/>
    </location>
</feature>
<feature type="transmembrane region" description="Helical" evidence="6">
    <location>
        <begin position="371"/>
        <end position="394"/>
    </location>
</feature>
<dbReference type="InterPro" id="IPR050360">
    <property type="entry name" value="MFS_Sugar_Transporters"/>
</dbReference>
<feature type="transmembrane region" description="Helical" evidence="6">
    <location>
        <begin position="72"/>
        <end position="93"/>
    </location>
</feature>
<feature type="transmembrane region" description="Helical" evidence="6">
    <location>
        <begin position="190"/>
        <end position="211"/>
    </location>
</feature>
<evidence type="ECO:0000256" key="6">
    <source>
        <dbReference type="SAM" id="Phobius"/>
    </source>
</evidence>
<dbReference type="EMBL" id="ML995481">
    <property type="protein sequence ID" value="KAF2143939.1"/>
    <property type="molecule type" value="Genomic_DNA"/>
</dbReference>
<keyword evidence="3 6" id="KW-0812">Transmembrane</keyword>
<dbReference type="RefSeq" id="XP_033399651.1">
    <property type="nucleotide sequence ID" value="XM_033545644.1"/>
</dbReference>
<comment type="similarity">
    <text evidence="2">Belongs to the major facilitator superfamily. Sugar transporter (TC 2.A.1.1) family.</text>
</comment>
<evidence type="ECO:0000313" key="9">
    <source>
        <dbReference type="Proteomes" id="UP000799438"/>
    </source>
</evidence>
<evidence type="ECO:0000256" key="2">
    <source>
        <dbReference type="ARBA" id="ARBA00010992"/>
    </source>
</evidence>
<dbReference type="PANTHER" id="PTHR48022:SF77">
    <property type="entry name" value="MAJOR FACILITATOR SUPERFAMILY (MFS) PROFILE DOMAIN-CONTAINING PROTEIN"/>
    <property type="match status" value="1"/>
</dbReference>
<keyword evidence="5 6" id="KW-0472">Membrane</keyword>
<feature type="transmembrane region" description="Helical" evidence="6">
    <location>
        <begin position="100"/>
        <end position="119"/>
    </location>
</feature>
<dbReference type="PANTHER" id="PTHR48022">
    <property type="entry name" value="PLASTIDIC GLUCOSE TRANSPORTER 4"/>
    <property type="match status" value="1"/>
</dbReference>
<evidence type="ECO:0000259" key="7">
    <source>
        <dbReference type="PROSITE" id="PS50850"/>
    </source>
</evidence>
<name>A0A6A6BIH4_9PEZI</name>
<accession>A0A6A6BIH4</accession>
<evidence type="ECO:0000256" key="4">
    <source>
        <dbReference type="ARBA" id="ARBA00022989"/>
    </source>
</evidence>
<dbReference type="GO" id="GO:0005351">
    <property type="term" value="F:carbohydrate:proton symporter activity"/>
    <property type="evidence" value="ECO:0007669"/>
    <property type="project" value="TreeGrafter"/>
</dbReference>
<dbReference type="Gene3D" id="1.20.1250.20">
    <property type="entry name" value="MFS general substrate transporter like domains"/>
    <property type="match status" value="1"/>
</dbReference>
<organism evidence="8 9">
    <name type="scientific">Aplosporella prunicola CBS 121167</name>
    <dbReference type="NCBI Taxonomy" id="1176127"/>
    <lineage>
        <taxon>Eukaryota</taxon>
        <taxon>Fungi</taxon>
        <taxon>Dikarya</taxon>
        <taxon>Ascomycota</taxon>
        <taxon>Pezizomycotina</taxon>
        <taxon>Dothideomycetes</taxon>
        <taxon>Dothideomycetes incertae sedis</taxon>
        <taxon>Botryosphaeriales</taxon>
        <taxon>Aplosporellaceae</taxon>
        <taxon>Aplosporella</taxon>
    </lineage>
</organism>
<dbReference type="Proteomes" id="UP000799438">
    <property type="component" value="Unassembled WGS sequence"/>
</dbReference>